<gene>
    <name evidence="1" type="ORF">PQJ73_15350</name>
</gene>
<organism evidence="1 2">
    <name type="scientific">Rhodoplanes tepidamans</name>
    <name type="common">Rhodoplanes cryptolactis</name>
    <dbReference type="NCBI Taxonomy" id="200616"/>
    <lineage>
        <taxon>Bacteria</taxon>
        <taxon>Pseudomonadati</taxon>
        <taxon>Pseudomonadota</taxon>
        <taxon>Alphaproteobacteria</taxon>
        <taxon>Hyphomicrobiales</taxon>
        <taxon>Nitrobacteraceae</taxon>
        <taxon>Rhodoplanes</taxon>
    </lineage>
</organism>
<keyword evidence="2" id="KW-1185">Reference proteome</keyword>
<name>A0ABT5JBU2_RHOTP</name>
<dbReference type="Proteomes" id="UP001165652">
    <property type="component" value="Unassembled WGS sequence"/>
</dbReference>
<reference evidence="1" key="1">
    <citation type="journal article" date="2023" name="Microbiol Resour">
        <title>Genome Sequences of Rhodoplanes serenus and Two Thermotolerant Strains, Rhodoplanes tepidamans and 'Rhodoplanes cryptolactis,' Further Refine the Genus.</title>
        <authorList>
            <person name="Rayyan A.A."/>
            <person name="Kyndt J.A."/>
        </authorList>
    </citation>
    <scope>NUCLEOTIDE SEQUENCE</scope>
    <source>
        <strain evidence="1">DSM 9987</strain>
    </source>
</reference>
<proteinExistence type="predicted"/>
<dbReference type="PANTHER" id="PTHR31118:SF32">
    <property type="entry name" value="KYNURENINE FORMAMIDASE"/>
    <property type="match status" value="1"/>
</dbReference>
<dbReference type="InterPro" id="IPR007325">
    <property type="entry name" value="KFase/CYL"/>
</dbReference>
<reference evidence="1" key="2">
    <citation type="submission" date="2023-02" db="EMBL/GenBank/DDBJ databases">
        <authorList>
            <person name="Rayyan A."/>
            <person name="Meyer T."/>
            <person name="Kyndt J.A."/>
        </authorList>
    </citation>
    <scope>NUCLEOTIDE SEQUENCE</scope>
    <source>
        <strain evidence="1">DSM 9987</strain>
    </source>
</reference>
<dbReference type="EMBL" id="JAQQLI010000023">
    <property type="protein sequence ID" value="MDC7787067.1"/>
    <property type="molecule type" value="Genomic_DNA"/>
</dbReference>
<protein>
    <submittedName>
        <fullName evidence="1">Cyclase family protein</fullName>
    </submittedName>
</protein>
<dbReference type="Gene3D" id="3.50.30.50">
    <property type="entry name" value="Putative cyclase"/>
    <property type="match status" value="1"/>
</dbReference>
<evidence type="ECO:0000313" key="1">
    <source>
        <dbReference type="EMBL" id="MDC7787067.1"/>
    </source>
</evidence>
<dbReference type="Pfam" id="PF04199">
    <property type="entry name" value="Cyclase"/>
    <property type="match status" value="1"/>
</dbReference>
<comment type="caution">
    <text evidence="1">The sequence shown here is derived from an EMBL/GenBank/DDBJ whole genome shotgun (WGS) entry which is preliminary data.</text>
</comment>
<dbReference type="InterPro" id="IPR037175">
    <property type="entry name" value="KFase_sf"/>
</dbReference>
<sequence length="279" mass="31735">MPVIRGVSMEGNLDNSMGLEFYDLSHPFGLQKPNWPYFQDVQIERIHYMAKSGVLSQRITTSMHHTTHIDAPAHVVEGTPFMDEVPLPHFFGSGIVVSIPKKQWEPIGYDDLEKAAGKLVRPRDVVIVNTGWHEKYEDSEEYFCLSPGFVKSAGEWFVEKKVKVVGHDTQANDHPLATAIGPHRNGPIHPHLAAEYKKWSGGRDWKDDHPEWEPVHRLLFKNGILGIENVGGEIDKVTGRRCTFAMFPWRWERGDGCIIRLVAMADPKGAYRIEKGERF</sequence>
<evidence type="ECO:0000313" key="2">
    <source>
        <dbReference type="Proteomes" id="UP001165652"/>
    </source>
</evidence>
<accession>A0ABT5JBU2</accession>
<dbReference type="RefSeq" id="WP_272777911.1">
    <property type="nucleotide sequence ID" value="NZ_JAQQLI010000023.1"/>
</dbReference>
<dbReference type="SUPFAM" id="SSF102198">
    <property type="entry name" value="Putative cyclase"/>
    <property type="match status" value="1"/>
</dbReference>
<dbReference type="PANTHER" id="PTHR31118">
    <property type="entry name" value="CYCLASE-LIKE PROTEIN 2"/>
    <property type="match status" value="1"/>
</dbReference>